<gene>
    <name evidence="5" type="ORF">GCM10011496_30950</name>
</gene>
<dbReference type="InterPro" id="IPR025110">
    <property type="entry name" value="AMP-bd_C"/>
</dbReference>
<protein>
    <submittedName>
        <fullName evidence="5">Acid--CoA ligase</fullName>
    </submittedName>
</protein>
<comment type="similarity">
    <text evidence="1">Belongs to the ATP-dependent AMP-binding enzyme family.</text>
</comment>
<dbReference type="Proteomes" id="UP000620596">
    <property type="component" value="Unassembled WGS sequence"/>
</dbReference>
<accession>A0A916SMR0</accession>
<evidence type="ECO:0000256" key="2">
    <source>
        <dbReference type="ARBA" id="ARBA00022598"/>
    </source>
</evidence>
<dbReference type="RefSeq" id="WP_188709417.1">
    <property type="nucleotide sequence ID" value="NZ_BMIG01000013.1"/>
</dbReference>
<evidence type="ECO:0000313" key="5">
    <source>
        <dbReference type="EMBL" id="GGB07846.1"/>
    </source>
</evidence>
<evidence type="ECO:0000259" key="4">
    <source>
        <dbReference type="Pfam" id="PF13193"/>
    </source>
</evidence>
<dbReference type="Pfam" id="PF13193">
    <property type="entry name" value="AMP-binding_C"/>
    <property type="match status" value="1"/>
</dbReference>
<dbReference type="GO" id="GO:0031956">
    <property type="term" value="F:medium-chain fatty acid-CoA ligase activity"/>
    <property type="evidence" value="ECO:0007669"/>
    <property type="project" value="TreeGrafter"/>
</dbReference>
<dbReference type="InterPro" id="IPR042099">
    <property type="entry name" value="ANL_N_sf"/>
</dbReference>
<comment type="caution">
    <text evidence="5">The sequence shown here is derived from an EMBL/GenBank/DDBJ whole genome shotgun (WGS) entry which is preliminary data.</text>
</comment>
<dbReference type="Pfam" id="PF00501">
    <property type="entry name" value="AMP-binding"/>
    <property type="match status" value="1"/>
</dbReference>
<dbReference type="PANTHER" id="PTHR43201:SF5">
    <property type="entry name" value="MEDIUM-CHAIN ACYL-COA LIGASE ACSF2, MITOCHONDRIAL"/>
    <property type="match status" value="1"/>
</dbReference>
<dbReference type="InterPro" id="IPR045851">
    <property type="entry name" value="AMP-bd_C_sf"/>
</dbReference>
<name>A0A916SMR0_9BURK</name>
<reference evidence="5" key="1">
    <citation type="journal article" date="2014" name="Int. J. Syst. Evol. Microbiol.">
        <title>Complete genome sequence of Corynebacterium casei LMG S-19264T (=DSM 44701T), isolated from a smear-ripened cheese.</title>
        <authorList>
            <consortium name="US DOE Joint Genome Institute (JGI-PGF)"/>
            <person name="Walter F."/>
            <person name="Albersmeier A."/>
            <person name="Kalinowski J."/>
            <person name="Ruckert C."/>
        </authorList>
    </citation>
    <scope>NUCLEOTIDE SEQUENCE</scope>
    <source>
        <strain evidence="5">CGMCC 1.15322</strain>
    </source>
</reference>
<dbReference type="SUPFAM" id="SSF56801">
    <property type="entry name" value="Acetyl-CoA synthetase-like"/>
    <property type="match status" value="1"/>
</dbReference>
<dbReference type="FunFam" id="3.30.300.30:FF:000008">
    <property type="entry name" value="2,3-dihydroxybenzoate-AMP ligase"/>
    <property type="match status" value="1"/>
</dbReference>
<dbReference type="PANTHER" id="PTHR43201">
    <property type="entry name" value="ACYL-COA SYNTHETASE"/>
    <property type="match status" value="1"/>
</dbReference>
<evidence type="ECO:0000256" key="1">
    <source>
        <dbReference type="ARBA" id="ARBA00006432"/>
    </source>
</evidence>
<feature type="domain" description="AMP-binding enzyme C-terminal" evidence="4">
    <location>
        <begin position="403"/>
        <end position="478"/>
    </location>
</feature>
<dbReference type="InterPro" id="IPR000873">
    <property type="entry name" value="AMP-dep_synth/lig_dom"/>
</dbReference>
<dbReference type="PROSITE" id="PS00455">
    <property type="entry name" value="AMP_BINDING"/>
    <property type="match status" value="1"/>
</dbReference>
<organism evidence="5 6">
    <name type="scientific">Polaromonas eurypsychrophila</name>
    <dbReference type="NCBI Taxonomy" id="1614635"/>
    <lineage>
        <taxon>Bacteria</taxon>
        <taxon>Pseudomonadati</taxon>
        <taxon>Pseudomonadota</taxon>
        <taxon>Betaproteobacteria</taxon>
        <taxon>Burkholderiales</taxon>
        <taxon>Comamonadaceae</taxon>
        <taxon>Polaromonas</taxon>
    </lineage>
</organism>
<dbReference type="AlphaFoldDB" id="A0A916SMR0"/>
<reference evidence="5" key="2">
    <citation type="submission" date="2020-09" db="EMBL/GenBank/DDBJ databases">
        <authorList>
            <person name="Sun Q."/>
            <person name="Zhou Y."/>
        </authorList>
    </citation>
    <scope>NUCLEOTIDE SEQUENCE</scope>
    <source>
        <strain evidence="5">CGMCC 1.15322</strain>
    </source>
</reference>
<dbReference type="InterPro" id="IPR020845">
    <property type="entry name" value="AMP-binding_CS"/>
</dbReference>
<dbReference type="Gene3D" id="3.30.300.30">
    <property type="match status" value="1"/>
</dbReference>
<proteinExistence type="inferred from homology"/>
<keyword evidence="6" id="KW-1185">Reference proteome</keyword>
<keyword evidence="2 5" id="KW-0436">Ligase</keyword>
<sequence length="491" mass="52030">MDLASAIQRHAQLSPEKQALQHEGRDVTYAELWQRIEGATAVLQAAGIRVGDRVAWLGLNHPDVLVLLLALARLGAIVLPLNYRLAAPEHVAILAHAGVSLLVADTTHMEAAADLAAQAGCTFLQASQLASPLPVNQALALEGGADSPVLLVYTSGTSGQPKGVLHTQSGLVWNCVISAHAHELMPDDHVLSALPMFHVGGLCIQTLPALYAGASVTLHSRFDAGAWLADVATRRPSLSLLVPATLRAVIAHPAFAGTDLSSLRMLVAGSSTIPSFMIAVFHARGVPVGQVYGATETGPVSIYLRREDASSHVGSAGQAGRHVEVRLVKETGKEVATGEVGEIWIRGPNLLASYWKDPGNPAFVDGWFHTGDLARCDEAGFYEIVGRSKDMIISGGENVYPAEIENLLADCPKILEAAVVGQPDARWGEMVVAVVVRKPGVELDAADVMQLFDGRIARFKHPRRVLFCDALPKTALGKVQKAGLLSAITAQ</sequence>
<feature type="domain" description="AMP-dependent synthetase/ligase" evidence="3">
    <location>
        <begin position="8"/>
        <end position="355"/>
    </location>
</feature>
<dbReference type="Gene3D" id="3.40.50.12780">
    <property type="entry name" value="N-terminal domain of ligase-like"/>
    <property type="match status" value="1"/>
</dbReference>
<dbReference type="GO" id="GO:0006631">
    <property type="term" value="P:fatty acid metabolic process"/>
    <property type="evidence" value="ECO:0007669"/>
    <property type="project" value="TreeGrafter"/>
</dbReference>
<dbReference type="EMBL" id="BMIG01000013">
    <property type="protein sequence ID" value="GGB07846.1"/>
    <property type="molecule type" value="Genomic_DNA"/>
</dbReference>
<evidence type="ECO:0000313" key="6">
    <source>
        <dbReference type="Proteomes" id="UP000620596"/>
    </source>
</evidence>
<evidence type="ECO:0000259" key="3">
    <source>
        <dbReference type="Pfam" id="PF00501"/>
    </source>
</evidence>